<dbReference type="PROSITE" id="PS51755">
    <property type="entry name" value="OMPR_PHOB"/>
    <property type="match status" value="1"/>
</dbReference>
<evidence type="ECO:0000256" key="3">
    <source>
        <dbReference type="ARBA" id="ARBA00022553"/>
    </source>
</evidence>
<dbReference type="Gene3D" id="3.40.50.2300">
    <property type="match status" value="1"/>
</dbReference>
<keyword evidence="4" id="KW-0902">Two-component regulatory system</keyword>
<dbReference type="InterPro" id="IPR001867">
    <property type="entry name" value="OmpR/PhoB-type_DNA-bd"/>
</dbReference>
<gene>
    <name evidence="12" type="ORF">ThidrDRAFT_0013</name>
</gene>
<evidence type="ECO:0000256" key="6">
    <source>
        <dbReference type="ARBA" id="ARBA00023125"/>
    </source>
</evidence>
<keyword evidence="13" id="KW-1185">Reference proteome</keyword>
<comment type="caution">
    <text evidence="12">The sequence shown here is derived from an EMBL/GenBank/DDBJ whole genome shotgun (WGS) entry which is preliminary data.</text>
</comment>
<comment type="subcellular location">
    <subcellularLocation>
        <location evidence="1">Cytoplasm</location>
    </subcellularLocation>
</comment>
<dbReference type="GO" id="GO:0000156">
    <property type="term" value="F:phosphorelay response regulator activity"/>
    <property type="evidence" value="ECO:0007669"/>
    <property type="project" value="TreeGrafter"/>
</dbReference>
<evidence type="ECO:0000259" key="11">
    <source>
        <dbReference type="PROSITE" id="PS51755"/>
    </source>
</evidence>
<feature type="domain" description="Response regulatory" evidence="10">
    <location>
        <begin position="8"/>
        <end position="121"/>
    </location>
</feature>
<keyword evidence="3 8" id="KW-0597">Phosphoprotein</keyword>
<dbReference type="PANTHER" id="PTHR48111">
    <property type="entry name" value="REGULATOR OF RPOS"/>
    <property type="match status" value="1"/>
</dbReference>
<dbReference type="PANTHER" id="PTHR48111:SF4">
    <property type="entry name" value="DNA-BINDING DUAL TRANSCRIPTIONAL REGULATOR OMPR"/>
    <property type="match status" value="1"/>
</dbReference>
<organism evidence="12 13">
    <name type="scientific">Thiorhodococcus drewsii AZ1</name>
    <dbReference type="NCBI Taxonomy" id="765913"/>
    <lineage>
        <taxon>Bacteria</taxon>
        <taxon>Pseudomonadati</taxon>
        <taxon>Pseudomonadota</taxon>
        <taxon>Gammaproteobacteria</taxon>
        <taxon>Chromatiales</taxon>
        <taxon>Chromatiaceae</taxon>
        <taxon>Thiorhodococcus</taxon>
    </lineage>
</organism>
<feature type="modified residue" description="4-aspartylphosphate" evidence="8">
    <location>
        <position position="57"/>
    </location>
</feature>
<evidence type="ECO:0000256" key="5">
    <source>
        <dbReference type="ARBA" id="ARBA00023015"/>
    </source>
</evidence>
<evidence type="ECO:0000256" key="4">
    <source>
        <dbReference type="ARBA" id="ARBA00023012"/>
    </source>
</evidence>
<feature type="DNA-binding region" description="OmpR/PhoB-type" evidence="9">
    <location>
        <begin position="132"/>
        <end position="231"/>
    </location>
</feature>
<dbReference type="InterPro" id="IPR036388">
    <property type="entry name" value="WH-like_DNA-bd_sf"/>
</dbReference>
<dbReference type="Pfam" id="PF00072">
    <property type="entry name" value="Response_reg"/>
    <property type="match status" value="1"/>
</dbReference>
<dbReference type="GO" id="GO:0006355">
    <property type="term" value="P:regulation of DNA-templated transcription"/>
    <property type="evidence" value="ECO:0007669"/>
    <property type="project" value="InterPro"/>
</dbReference>
<name>G2DVV2_9GAMM</name>
<dbReference type="GO" id="GO:0032993">
    <property type="term" value="C:protein-DNA complex"/>
    <property type="evidence" value="ECO:0007669"/>
    <property type="project" value="TreeGrafter"/>
</dbReference>
<evidence type="ECO:0000256" key="7">
    <source>
        <dbReference type="ARBA" id="ARBA00023163"/>
    </source>
</evidence>
<dbReference type="SUPFAM" id="SSF52172">
    <property type="entry name" value="CheY-like"/>
    <property type="match status" value="1"/>
</dbReference>
<dbReference type="OrthoDB" id="9802426at2"/>
<evidence type="ECO:0000256" key="2">
    <source>
        <dbReference type="ARBA" id="ARBA00022490"/>
    </source>
</evidence>
<evidence type="ECO:0000256" key="1">
    <source>
        <dbReference type="ARBA" id="ARBA00004496"/>
    </source>
</evidence>
<accession>G2DVV2</accession>
<evidence type="ECO:0000313" key="13">
    <source>
        <dbReference type="Proteomes" id="UP000004200"/>
    </source>
</evidence>
<dbReference type="Pfam" id="PF00486">
    <property type="entry name" value="Trans_reg_C"/>
    <property type="match status" value="1"/>
</dbReference>
<sequence length="235" mass="26304">MNGEPLIDLLVIEDDMRLAKLTSDYLQRYEVLVTLESDGERGLQQALRHRFDAILLDLMLPGRDGISICQRLREHSDVPILMVTARGEEADRILGLEIGADDYLPKPFSPRELLARIRAAVRRSRGRAGPRTHLVRVGDLALDPGTLIATLDGQPLPLTSYEFALLRALAERAGQVISRERLMELARGSAEEAFDRSIDVHISRLRQKLGDSPRNPQRIRTVRGAGYQYLASYAG</sequence>
<dbReference type="GO" id="GO:0005829">
    <property type="term" value="C:cytosol"/>
    <property type="evidence" value="ECO:0007669"/>
    <property type="project" value="TreeGrafter"/>
</dbReference>
<evidence type="ECO:0000313" key="12">
    <source>
        <dbReference type="EMBL" id="EGV33858.1"/>
    </source>
</evidence>
<dbReference type="Gene3D" id="1.10.10.10">
    <property type="entry name" value="Winged helix-like DNA-binding domain superfamily/Winged helix DNA-binding domain"/>
    <property type="match status" value="1"/>
</dbReference>
<dbReference type="AlphaFoldDB" id="G2DVV2"/>
<dbReference type="InterPro" id="IPR001789">
    <property type="entry name" value="Sig_transdc_resp-reg_receiver"/>
</dbReference>
<dbReference type="Gene3D" id="6.10.250.690">
    <property type="match status" value="1"/>
</dbReference>
<keyword evidence="2" id="KW-0963">Cytoplasm</keyword>
<dbReference type="InterPro" id="IPR011006">
    <property type="entry name" value="CheY-like_superfamily"/>
</dbReference>
<proteinExistence type="predicted"/>
<keyword evidence="7" id="KW-0804">Transcription</keyword>
<dbReference type="SMART" id="SM00448">
    <property type="entry name" value="REC"/>
    <property type="match status" value="1"/>
</dbReference>
<evidence type="ECO:0000259" key="10">
    <source>
        <dbReference type="PROSITE" id="PS50110"/>
    </source>
</evidence>
<dbReference type="RefSeq" id="WP_007038729.1">
    <property type="nucleotide sequence ID" value="NZ_AFWT01000001.1"/>
</dbReference>
<dbReference type="InterPro" id="IPR039420">
    <property type="entry name" value="WalR-like"/>
</dbReference>
<reference evidence="12 13" key="1">
    <citation type="submission" date="2011-06" db="EMBL/GenBank/DDBJ databases">
        <title>The draft genome of Thiorhodococcus drewsii AZ1.</title>
        <authorList>
            <consortium name="US DOE Joint Genome Institute (JGI-PGF)"/>
            <person name="Lucas S."/>
            <person name="Han J."/>
            <person name="Lapidus A."/>
            <person name="Cheng J.-F."/>
            <person name="Goodwin L."/>
            <person name="Pitluck S."/>
            <person name="Peters L."/>
            <person name="Land M.L."/>
            <person name="Hauser L."/>
            <person name="Vogl K."/>
            <person name="Liu Z."/>
            <person name="Imhoff J."/>
            <person name="Thiel V."/>
            <person name="Frigaard N.-U."/>
            <person name="Bryant D.A."/>
            <person name="Woyke T.J."/>
        </authorList>
    </citation>
    <scope>NUCLEOTIDE SEQUENCE [LARGE SCALE GENOMIC DNA]</scope>
    <source>
        <strain evidence="12 13">AZ1</strain>
    </source>
</reference>
<dbReference type="STRING" id="765913.ThidrDRAFT_0013"/>
<dbReference type="EMBL" id="AFWT01000001">
    <property type="protein sequence ID" value="EGV33858.1"/>
    <property type="molecule type" value="Genomic_DNA"/>
</dbReference>
<dbReference type="InterPro" id="IPR016032">
    <property type="entry name" value="Sig_transdc_resp-reg_C-effctor"/>
</dbReference>
<dbReference type="SMART" id="SM00862">
    <property type="entry name" value="Trans_reg_C"/>
    <property type="match status" value="1"/>
</dbReference>
<keyword evidence="5" id="KW-0805">Transcription regulation</keyword>
<dbReference type="Proteomes" id="UP000004200">
    <property type="component" value="Unassembled WGS sequence"/>
</dbReference>
<dbReference type="eggNOG" id="COG0745">
    <property type="taxonomic scope" value="Bacteria"/>
</dbReference>
<evidence type="ECO:0000256" key="9">
    <source>
        <dbReference type="PROSITE-ProRule" id="PRU01091"/>
    </source>
</evidence>
<feature type="domain" description="OmpR/PhoB-type" evidence="11">
    <location>
        <begin position="132"/>
        <end position="231"/>
    </location>
</feature>
<dbReference type="CDD" id="cd00383">
    <property type="entry name" value="trans_reg_C"/>
    <property type="match status" value="1"/>
</dbReference>
<evidence type="ECO:0000256" key="8">
    <source>
        <dbReference type="PROSITE-ProRule" id="PRU00169"/>
    </source>
</evidence>
<dbReference type="FunFam" id="1.10.10.10:FF:000099">
    <property type="entry name" value="Two-component system response regulator TorR"/>
    <property type="match status" value="1"/>
</dbReference>
<protein>
    <submittedName>
        <fullName evidence="12">Two component transcriptional regulator, winged helix family</fullName>
    </submittedName>
</protein>
<dbReference type="GO" id="GO:0000976">
    <property type="term" value="F:transcription cis-regulatory region binding"/>
    <property type="evidence" value="ECO:0007669"/>
    <property type="project" value="TreeGrafter"/>
</dbReference>
<keyword evidence="6 9" id="KW-0238">DNA-binding</keyword>
<dbReference type="SUPFAM" id="SSF46894">
    <property type="entry name" value="C-terminal effector domain of the bipartite response regulators"/>
    <property type="match status" value="1"/>
</dbReference>
<dbReference type="PROSITE" id="PS50110">
    <property type="entry name" value="RESPONSE_REGULATORY"/>
    <property type="match status" value="1"/>
</dbReference>